<proteinExistence type="predicted"/>
<organism evidence="2 3">
    <name type="scientific">Pomacea canaliculata</name>
    <name type="common">Golden apple snail</name>
    <dbReference type="NCBI Taxonomy" id="400727"/>
    <lineage>
        <taxon>Eukaryota</taxon>
        <taxon>Metazoa</taxon>
        <taxon>Spiralia</taxon>
        <taxon>Lophotrochozoa</taxon>
        <taxon>Mollusca</taxon>
        <taxon>Gastropoda</taxon>
        <taxon>Caenogastropoda</taxon>
        <taxon>Architaenioglossa</taxon>
        <taxon>Ampullarioidea</taxon>
        <taxon>Ampullariidae</taxon>
        <taxon>Pomacea</taxon>
    </lineage>
</organism>
<comment type="caution">
    <text evidence="2">The sequence shown here is derived from an EMBL/GenBank/DDBJ whole genome shotgun (WGS) entry which is preliminary data.</text>
</comment>
<evidence type="ECO:0000313" key="3">
    <source>
        <dbReference type="Proteomes" id="UP000245119"/>
    </source>
</evidence>
<evidence type="ECO:0000256" key="1">
    <source>
        <dbReference type="SAM" id="SignalP"/>
    </source>
</evidence>
<accession>A0A2T7P0M9</accession>
<feature type="chain" id="PRO_5015642485" evidence="1">
    <location>
        <begin position="24"/>
        <end position="262"/>
    </location>
</feature>
<protein>
    <submittedName>
        <fullName evidence="2">Uncharacterized protein</fullName>
    </submittedName>
</protein>
<dbReference type="Proteomes" id="UP000245119">
    <property type="component" value="Linkage Group LG7"/>
</dbReference>
<evidence type="ECO:0000313" key="2">
    <source>
        <dbReference type="EMBL" id="PVD26978.1"/>
    </source>
</evidence>
<name>A0A2T7P0M9_POMCA</name>
<gene>
    <name evidence="2" type="ORF">C0Q70_12127</name>
</gene>
<keyword evidence="3" id="KW-1185">Reference proteome</keyword>
<dbReference type="EMBL" id="PZQS01000007">
    <property type="protein sequence ID" value="PVD26978.1"/>
    <property type="molecule type" value="Genomic_DNA"/>
</dbReference>
<reference evidence="2 3" key="1">
    <citation type="submission" date="2018-04" db="EMBL/GenBank/DDBJ databases">
        <title>The genome of golden apple snail Pomacea canaliculata provides insight into stress tolerance and invasive adaptation.</title>
        <authorList>
            <person name="Liu C."/>
            <person name="Liu B."/>
            <person name="Ren Y."/>
            <person name="Zhang Y."/>
            <person name="Wang H."/>
            <person name="Li S."/>
            <person name="Jiang F."/>
            <person name="Yin L."/>
            <person name="Zhang G."/>
            <person name="Qian W."/>
            <person name="Fan W."/>
        </authorList>
    </citation>
    <scope>NUCLEOTIDE SEQUENCE [LARGE SCALE GENOMIC DNA]</scope>
    <source>
        <strain evidence="2">SZHN2017</strain>
        <tissue evidence="2">Muscle</tissue>
    </source>
</reference>
<sequence>MKTDLVIILSLSFLISMQDIISGNQSCPKLEFVQVPEKIVGFEGSPVNLTFYLDSRQCPNQTSYTIIISRDDNGRHPNICTFRMFNKCEVSRTSVGCFCLSHFGPMLLTTNLTNKTYIWKWGDTPPFEERIVTFRTDIRRGFDETRLRHGHHKARMVSYTTDTPLPTKTLGDPATDIYDEIGAVPKRCRVSLKNGVSLPPIPDFNLYVETPCSTLGTDHEETPVEYLIPLVVSDTRTQETAEYRLVTCAQSLTTCRPLSSCL</sequence>
<dbReference type="AlphaFoldDB" id="A0A2T7P0M9"/>
<keyword evidence="1" id="KW-0732">Signal</keyword>
<feature type="signal peptide" evidence="1">
    <location>
        <begin position="1"/>
        <end position="23"/>
    </location>
</feature>